<feature type="region of interest" description="Disordered" evidence="1">
    <location>
        <begin position="275"/>
        <end position="307"/>
    </location>
</feature>
<keyword evidence="3" id="KW-1185">Reference proteome</keyword>
<feature type="transmembrane region" description="Helical" evidence="2">
    <location>
        <begin position="249"/>
        <end position="268"/>
    </location>
</feature>
<name>A0A6J2WIG6_CHACN</name>
<organism evidence="3 4">
    <name type="scientific">Chanos chanos</name>
    <name type="common">Milkfish</name>
    <name type="synonym">Mugil chanos</name>
    <dbReference type="NCBI Taxonomy" id="29144"/>
    <lineage>
        <taxon>Eukaryota</taxon>
        <taxon>Metazoa</taxon>
        <taxon>Chordata</taxon>
        <taxon>Craniata</taxon>
        <taxon>Vertebrata</taxon>
        <taxon>Euteleostomi</taxon>
        <taxon>Actinopterygii</taxon>
        <taxon>Neopterygii</taxon>
        <taxon>Teleostei</taxon>
        <taxon>Ostariophysi</taxon>
        <taxon>Gonorynchiformes</taxon>
        <taxon>Chanidae</taxon>
        <taxon>Chanos</taxon>
    </lineage>
</organism>
<reference evidence="4" key="1">
    <citation type="submission" date="2025-08" db="UniProtKB">
        <authorList>
            <consortium name="RefSeq"/>
        </authorList>
    </citation>
    <scope>IDENTIFICATION</scope>
</reference>
<dbReference type="GeneID" id="115825696"/>
<evidence type="ECO:0000256" key="1">
    <source>
        <dbReference type="SAM" id="MobiDB-lite"/>
    </source>
</evidence>
<dbReference type="RefSeq" id="XP_030645345.1">
    <property type="nucleotide sequence ID" value="XM_030789485.1"/>
</dbReference>
<dbReference type="InParanoid" id="A0A6J2WIG6"/>
<proteinExistence type="predicted"/>
<feature type="region of interest" description="Disordered" evidence="1">
    <location>
        <begin position="120"/>
        <end position="162"/>
    </location>
</feature>
<dbReference type="PANTHER" id="PTHR14307">
    <property type="entry name" value="C6ORF47 FAMILY MEMBER"/>
    <property type="match status" value="1"/>
</dbReference>
<protein>
    <submittedName>
        <fullName evidence="4">Uncharacterized protein C6orf47 homolog</fullName>
    </submittedName>
</protein>
<dbReference type="OrthoDB" id="9950360at2759"/>
<dbReference type="Pfam" id="PF15576">
    <property type="entry name" value="DUF4661"/>
    <property type="match status" value="1"/>
</dbReference>
<sequence>MTAVVGRVWAWVSPAISYRPWASKAKPVKTVTDEGQMKGRWGFWGLTSWVWGEQKKQIDQTALTEEYWEAEEEILKPLKIEELSASSEETEVYAPAAQGASRWWNRMLPSTYWPWTRSTNSSGLGQRKCAGWSEGTWDTDTNDGEYSDYDTPPPSPTPASKQSSTFQYFARSWTGEVLPEHYEICFNFLRHLFDLFVVGFLWTVSPPAKFILDVLGIQGALKLWLHGMAMFFVTAVGMAGLLWLVQEYLLQFALVYGIFQALVISVSVRQSVITGDGEEEKDERDEKESSEEKCSERERDQVQQTKD</sequence>
<gene>
    <name evidence="4" type="primary">c12h6orf47</name>
</gene>
<evidence type="ECO:0000256" key="2">
    <source>
        <dbReference type="SAM" id="Phobius"/>
    </source>
</evidence>
<feature type="transmembrane region" description="Helical" evidence="2">
    <location>
        <begin position="223"/>
        <end position="243"/>
    </location>
</feature>
<evidence type="ECO:0000313" key="3">
    <source>
        <dbReference type="Proteomes" id="UP000504632"/>
    </source>
</evidence>
<dbReference type="InterPro" id="IPR029073">
    <property type="entry name" value="DUF4661"/>
</dbReference>
<keyword evidence="2" id="KW-1133">Transmembrane helix</keyword>
<evidence type="ECO:0000313" key="4">
    <source>
        <dbReference type="RefSeq" id="XP_030645345.1"/>
    </source>
</evidence>
<dbReference type="Proteomes" id="UP000504632">
    <property type="component" value="Chromosome 12"/>
</dbReference>
<keyword evidence="2" id="KW-0472">Membrane</keyword>
<dbReference type="PANTHER" id="PTHR14307:SF0">
    <property type="entry name" value="SI:CH73-25F10.6"/>
    <property type="match status" value="1"/>
</dbReference>
<dbReference type="AlphaFoldDB" id="A0A6J2WIG6"/>
<dbReference type="CTD" id="100685587"/>
<feature type="compositionally biased region" description="Basic and acidic residues" evidence="1">
    <location>
        <begin position="284"/>
        <end position="307"/>
    </location>
</feature>
<accession>A0A6J2WIG6</accession>
<dbReference type="FunCoup" id="A0A6J2WIG6">
    <property type="interactions" value="34"/>
</dbReference>
<keyword evidence="2" id="KW-0812">Transmembrane</keyword>